<sequence>MGLPDHHLTEGERRVRSFHPHWKRLVIPLLALLVIAAASGAAMFFMPAFTYDLHARVAVGVLAVGLLTVWSFVPYLQWKNTAYVLTSHRFTISTGVLNKSHDDIPMSKVNTVSADQTLLERILGCGTLIVESAGEQGRIVLRDIPDLQDVRAELFRVLDEAADGQPGGGGGAPR</sequence>
<dbReference type="PANTHER" id="PTHR37938:SF1">
    <property type="entry name" value="BLL0215 PROTEIN"/>
    <property type="match status" value="1"/>
</dbReference>
<keyword evidence="4" id="KW-1185">Reference proteome</keyword>
<dbReference type="PANTHER" id="PTHR37938">
    <property type="entry name" value="BLL0215 PROTEIN"/>
    <property type="match status" value="1"/>
</dbReference>
<evidence type="ECO:0000313" key="4">
    <source>
        <dbReference type="Proteomes" id="UP000619788"/>
    </source>
</evidence>
<accession>A0A8J3SH88</accession>
<comment type="caution">
    <text evidence="3">The sequence shown here is derived from an EMBL/GenBank/DDBJ whole genome shotgun (WGS) entry which is preliminary data.</text>
</comment>
<organism evidence="3 4">
    <name type="scientific">Planobispora siamensis</name>
    <dbReference type="NCBI Taxonomy" id="936338"/>
    <lineage>
        <taxon>Bacteria</taxon>
        <taxon>Bacillati</taxon>
        <taxon>Actinomycetota</taxon>
        <taxon>Actinomycetes</taxon>
        <taxon>Streptosporangiales</taxon>
        <taxon>Streptosporangiaceae</taxon>
        <taxon>Planobispora</taxon>
    </lineage>
</organism>
<dbReference type="EMBL" id="BOOJ01000004">
    <property type="protein sequence ID" value="GIH89653.1"/>
    <property type="molecule type" value="Genomic_DNA"/>
</dbReference>
<feature type="transmembrane region" description="Helical" evidence="1">
    <location>
        <begin position="25"/>
        <end position="47"/>
    </location>
</feature>
<keyword evidence="1" id="KW-1133">Transmembrane helix</keyword>
<evidence type="ECO:0000259" key="2">
    <source>
        <dbReference type="Pfam" id="PF03703"/>
    </source>
</evidence>
<dbReference type="RefSeq" id="WP_204062059.1">
    <property type="nucleotide sequence ID" value="NZ_BOOJ01000004.1"/>
</dbReference>
<name>A0A8J3SH88_9ACTN</name>
<dbReference type="InterPro" id="IPR005182">
    <property type="entry name" value="YdbS-like_PH"/>
</dbReference>
<reference evidence="3 4" key="1">
    <citation type="submission" date="2021-01" db="EMBL/GenBank/DDBJ databases">
        <title>Whole genome shotgun sequence of Planobispora siamensis NBRC 107568.</title>
        <authorList>
            <person name="Komaki H."/>
            <person name="Tamura T."/>
        </authorList>
    </citation>
    <scope>NUCLEOTIDE SEQUENCE [LARGE SCALE GENOMIC DNA]</scope>
    <source>
        <strain evidence="3 4">NBRC 107568</strain>
    </source>
</reference>
<feature type="transmembrane region" description="Helical" evidence="1">
    <location>
        <begin position="53"/>
        <end position="73"/>
    </location>
</feature>
<feature type="domain" description="YdbS-like PH" evidence="2">
    <location>
        <begin position="78"/>
        <end position="153"/>
    </location>
</feature>
<dbReference type="Pfam" id="PF03703">
    <property type="entry name" value="bPH_2"/>
    <property type="match status" value="1"/>
</dbReference>
<evidence type="ECO:0000313" key="3">
    <source>
        <dbReference type="EMBL" id="GIH89653.1"/>
    </source>
</evidence>
<protein>
    <submittedName>
        <fullName evidence="3">Membrane protein</fullName>
    </submittedName>
</protein>
<proteinExistence type="predicted"/>
<keyword evidence="1" id="KW-0472">Membrane</keyword>
<dbReference type="Proteomes" id="UP000619788">
    <property type="component" value="Unassembled WGS sequence"/>
</dbReference>
<evidence type="ECO:0000256" key="1">
    <source>
        <dbReference type="SAM" id="Phobius"/>
    </source>
</evidence>
<dbReference type="AlphaFoldDB" id="A0A8J3SH88"/>
<gene>
    <name evidence="3" type="ORF">Psi01_02830</name>
</gene>
<keyword evidence="1" id="KW-0812">Transmembrane</keyword>